<dbReference type="EMBL" id="JBCGBO010000001">
    <property type="protein sequence ID" value="KAK9229014.1"/>
    <property type="molecule type" value="Genomic_DNA"/>
</dbReference>
<sequence>MEQLYPGRAYYALRMVAEQMVDCTNFSPIAGRGTENNIFMFENCAAFVERPARILLVVQGVEEEPYTSVLLLAARVVAFYM</sequence>
<dbReference type="AlphaFoldDB" id="A0AAP0N3R8"/>
<comment type="caution">
    <text evidence="1">The sequence shown here is derived from an EMBL/GenBank/DDBJ whole genome shotgun (WGS) entry which is preliminary data.</text>
</comment>
<proteinExistence type="predicted"/>
<accession>A0AAP0N3R8</accession>
<evidence type="ECO:0000313" key="2">
    <source>
        <dbReference type="Proteomes" id="UP001428341"/>
    </source>
</evidence>
<evidence type="ECO:0000313" key="1">
    <source>
        <dbReference type="EMBL" id="KAK9229014.1"/>
    </source>
</evidence>
<reference evidence="1 2" key="1">
    <citation type="submission" date="2024-05" db="EMBL/GenBank/DDBJ databases">
        <title>Haplotype-resolved chromosome-level genome assembly of Huyou (Citrus changshanensis).</title>
        <authorList>
            <person name="Miao C."/>
            <person name="Chen W."/>
            <person name="Wu Y."/>
            <person name="Wang L."/>
            <person name="Zhao S."/>
            <person name="Grierson D."/>
            <person name="Xu C."/>
            <person name="Chen K."/>
        </authorList>
    </citation>
    <scope>NUCLEOTIDE SEQUENCE [LARGE SCALE GENOMIC DNA]</scope>
    <source>
        <strain evidence="1">01-14</strain>
        <tissue evidence="1">Leaf</tissue>
    </source>
</reference>
<name>A0AAP0N3R8_9ROSI</name>
<organism evidence="1 2">
    <name type="scientific">Citrus x changshan-huyou</name>
    <dbReference type="NCBI Taxonomy" id="2935761"/>
    <lineage>
        <taxon>Eukaryota</taxon>
        <taxon>Viridiplantae</taxon>
        <taxon>Streptophyta</taxon>
        <taxon>Embryophyta</taxon>
        <taxon>Tracheophyta</taxon>
        <taxon>Spermatophyta</taxon>
        <taxon>Magnoliopsida</taxon>
        <taxon>eudicotyledons</taxon>
        <taxon>Gunneridae</taxon>
        <taxon>Pentapetalae</taxon>
        <taxon>rosids</taxon>
        <taxon>malvids</taxon>
        <taxon>Sapindales</taxon>
        <taxon>Rutaceae</taxon>
        <taxon>Aurantioideae</taxon>
        <taxon>Citrus</taxon>
    </lineage>
</organism>
<keyword evidence="2" id="KW-1185">Reference proteome</keyword>
<gene>
    <name evidence="1" type="ORF">WN944_021971</name>
</gene>
<protein>
    <submittedName>
        <fullName evidence="1">Uncharacterized protein</fullName>
    </submittedName>
</protein>
<dbReference type="Proteomes" id="UP001428341">
    <property type="component" value="Unassembled WGS sequence"/>
</dbReference>